<proteinExistence type="predicted"/>
<organism evidence="1 2">
    <name type="scientific">Mycena metata</name>
    <dbReference type="NCBI Taxonomy" id="1033252"/>
    <lineage>
        <taxon>Eukaryota</taxon>
        <taxon>Fungi</taxon>
        <taxon>Dikarya</taxon>
        <taxon>Basidiomycota</taxon>
        <taxon>Agaricomycotina</taxon>
        <taxon>Agaricomycetes</taxon>
        <taxon>Agaricomycetidae</taxon>
        <taxon>Agaricales</taxon>
        <taxon>Marasmiineae</taxon>
        <taxon>Mycenaceae</taxon>
        <taxon>Mycena</taxon>
    </lineage>
</organism>
<comment type="caution">
    <text evidence="1">The sequence shown here is derived from an EMBL/GenBank/DDBJ whole genome shotgun (WGS) entry which is preliminary data.</text>
</comment>
<reference evidence="1" key="1">
    <citation type="submission" date="2023-03" db="EMBL/GenBank/DDBJ databases">
        <title>Massive genome expansion in bonnet fungi (Mycena s.s.) driven by repeated elements and novel gene families across ecological guilds.</title>
        <authorList>
            <consortium name="Lawrence Berkeley National Laboratory"/>
            <person name="Harder C.B."/>
            <person name="Miyauchi S."/>
            <person name="Viragh M."/>
            <person name="Kuo A."/>
            <person name="Thoen E."/>
            <person name="Andreopoulos B."/>
            <person name="Lu D."/>
            <person name="Skrede I."/>
            <person name="Drula E."/>
            <person name="Henrissat B."/>
            <person name="Morin E."/>
            <person name="Kohler A."/>
            <person name="Barry K."/>
            <person name="LaButti K."/>
            <person name="Morin E."/>
            <person name="Salamov A."/>
            <person name="Lipzen A."/>
            <person name="Mereny Z."/>
            <person name="Hegedus B."/>
            <person name="Baldrian P."/>
            <person name="Stursova M."/>
            <person name="Weitz H."/>
            <person name="Taylor A."/>
            <person name="Grigoriev I.V."/>
            <person name="Nagy L.G."/>
            <person name="Martin F."/>
            <person name="Kauserud H."/>
        </authorList>
    </citation>
    <scope>NUCLEOTIDE SEQUENCE</scope>
    <source>
        <strain evidence="1">CBHHK182m</strain>
    </source>
</reference>
<evidence type="ECO:0000313" key="2">
    <source>
        <dbReference type="Proteomes" id="UP001215598"/>
    </source>
</evidence>
<keyword evidence="2" id="KW-1185">Reference proteome</keyword>
<protein>
    <submittedName>
        <fullName evidence="1">Uncharacterized protein</fullName>
    </submittedName>
</protein>
<sequence>MIKHAQKFDGSPVLVLPRSRSSISSASLSLLADDSDDSHAHRLLHFLWGGLRRLSQHPGFRFHCGSVVPSTFVSATRQKPYVIPVPRHPPDYIEYYLASQRVTAPTPGLGTICVPAGPSSAAYTRVALYATFARALRGSKYDRATPENEDPEGFKVEVYSRAKPSSSVFPRTASEARRNSFIQNRLMAERDADADAVCEFECGDGGRQI</sequence>
<accession>A0AAD7JR05</accession>
<evidence type="ECO:0000313" key="1">
    <source>
        <dbReference type="EMBL" id="KAJ7767714.1"/>
    </source>
</evidence>
<dbReference type="Proteomes" id="UP001215598">
    <property type="component" value="Unassembled WGS sequence"/>
</dbReference>
<gene>
    <name evidence="1" type="ORF">B0H16DRAFT_1520551</name>
</gene>
<dbReference type="AlphaFoldDB" id="A0AAD7JR05"/>
<dbReference type="EMBL" id="JARKIB010000021">
    <property type="protein sequence ID" value="KAJ7767714.1"/>
    <property type="molecule type" value="Genomic_DNA"/>
</dbReference>
<name>A0AAD7JR05_9AGAR</name>